<dbReference type="AlphaFoldDB" id="A0ABD1MP63"/>
<keyword evidence="2" id="KW-0328">Glycosyltransferase</keyword>
<evidence type="ECO:0000256" key="7">
    <source>
        <dbReference type="ARBA" id="ARBA00023253"/>
    </source>
</evidence>
<dbReference type="Pfam" id="PF10250">
    <property type="entry name" value="O-FucT"/>
    <property type="match status" value="1"/>
</dbReference>
<evidence type="ECO:0000256" key="6">
    <source>
        <dbReference type="ARBA" id="ARBA00023224"/>
    </source>
</evidence>
<evidence type="ECO:0000256" key="4">
    <source>
        <dbReference type="ARBA" id="ARBA00023040"/>
    </source>
</evidence>
<keyword evidence="8" id="KW-0119">Carbohydrate metabolism</keyword>
<dbReference type="PANTHER" id="PTHR31933">
    <property type="entry name" value="O-FUCOSYLTRANSFERASE 2-RELATED"/>
    <property type="match status" value="1"/>
</dbReference>
<keyword evidence="5" id="KW-0675">Receptor</keyword>
<comment type="caution">
    <text evidence="10">The sequence shown here is derived from an EMBL/GenBank/DDBJ whole genome shotgun (WGS) entry which is preliminary data.</text>
</comment>
<evidence type="ECO:0000256" key="9">
    <source>
        <dbReference type="ARBA" id="ARBA00030350"/>
    </source>
</evidence>
<keyword evidence="6" id="KW-0807">Transducer</keyword>
<name>A0ABD1MP63_9FABA</name>
<accession>A0ABD1MP63</accession>
<dbReference type="Proteomes" id="UP001603857">
    <property type="component" value="Unassembled WGS sequence"/>
</dbReference>
<evidence type="ECO:0000313" key="11">
    <source>
        <dbReference type="Proteomes" id="UP001603857"/>
    </source>
</evidence>
<gene>
    <name evidence="10" type="ORF">Fmac_011306</name>
</gene>
<comment type="similarity">
    <text evidence="1">Belongs to the glycosyltransferase GT106 family.</text>
</comment>
<evidence type="ECO:0000256" key="3">
    <source>
        <dbReference type="ARBA" id="ARBA00022679"/>
    </source>
</evidence>
<dbReference type="GO" id="GO:0004930">
    <property type="term" value="F:G protein-coupled receptor activity"/>
    <property type="evidence" value="ECO:0007669"/>
    <property type="project" value="UniProtKB-KW"/>
</dbReference>
<sequence>MYSIVQHKTYVEDLEAMFHLYVWEKVNANGITPDLGCDKVDKILNATLVIPHFEVNPVWQDSSLFAYIFDVDHFIDVLCDEVSIVKELPNDYCWSTREYYGTCIRATRIKIAHVQATTDCYIENVLPVLQSYGIAAISPFSHRLTFKILQGLFNSIVYGLNSSVRRAICERLNK</sequence>
<evidence type="ECO:0000256" key="2">
    <source>
        <dbReference type="ARBA" id="ARBA00022676"/>
    </source>
</evidence>
<dbReference type="PANTHER" id="PTHR31933:SF5">
    <property type="entry name" value="O-FUCOSYLTRANSFERASE 31"/>
    <property type="match status" value="1"/>
</dbReference>
<evidence type="ECO:0000256" key="1">
    <source>
        <dbReference type="ARBA" id="ARBA00007737"/>
    </source>
</evidence>
<evidence type="ECO:0000256" key="8">
    <source>
        <dbReference type="ARBA" id="ARBA00023277"/>
    </source>
</evidence>
<dbReference type="EMBL" id="JBGMDY010000004">
    <property type="protein sequence ID" value="KAL2336860.1"/>
    <property type="molecule type" value="Genomic_DNA"/>
</dbReference>
<evidence type="ECO:0000313" key="10">
    <source>
        <dbReference type="EMBL" id="KAL2336860.1"/>
    </source>
</evidence>
<evidence type="ECO:0000256" key="5">
    <source>
        <dbReference type="ARBA" id="ARBA00023170"/>
    </source>
</evidence>
<dbReference type="GO" id="GO:0016757">
    <property type="term" value="F:glycosyltransferase activity"/>
    <property type="evidence" value="ECO:0007669"/>
    <property type="project" value="UniProtKB-KW"/>
</dbReference>
<keyword evidence="7" id="KW-0294">Fucose metabolism</keyword>
<keyword evidence="11" id="KW-1185">Reference proteome</keyword>
<keyword evidence="3" id="KW-0808">Transferase</keyword>
<organism evidence="10 11">
    <name type="scientific">Flemingia macrophylla</name>
    <dbReference type="NCBI Taxonomy" id="520843"/>
    <lineage>
        <taxon>Eukaryota</taxon>
        <taxon>Viridiplantae</taxon>
        <taxon>Streptophyta</taxon>
        <taxon>Embryophyta</taxon>
        <taxon>Tracheophyta</taxon>
        <taxon>Spermatophyta</taxon>
        <taxon>Magnoliopsida</taxon>
        <taxon>eudicotyledons</taxon>
        <taxon>Gunneridae</taxon>
        <taxon>Pentapetalae</taxon>
        <taxon>rosids</taxon>
        <taxon>fabids</taxon>
        <taxon>Fabales</taxon>
        <taxon>Fabaceae</taxon>
        <taxon>Papilionoideae</taxon>
        <taxon>50 kb inversion clade</taxon>
        <taxon>NPAAA clade</taxon>
        <taxon>indigoferoid/millettioid clade</taxon>
        <taxon>Phaseoleae</taxon>
        <taxon>Flemingia</taxon>
    </lineage>
</organism>
<dbReference type="PRINTS" id="PR02000">
    <property type="entry name" value="GCR1PLANT"/>
</dbReference>
<reference evidence="10 11" key="1">
    <citation type="submission" date="2024-08" db="EMBL/GenBank/DDBJ databases">
        <title>Insights into the chromosomal genome structure of Flemingia macrophylla.</title>
        <authorList>
            <person name="Ding Y."/>
            <person name="Zhao Y."/>
            <person name="Bi W."/>
            <person name="Wu M."/>
            <person name="Zhao G."/>
            <person name="Gong Y."/>
            <person name="Li W."/>
            <person name="Zhang P."/>
        </authorList>
    </citation>
    <scope>NUCLEOTIDE SEQUENCE [LARGE SCALE GENOMIC DNA]</scope>
    <source>
        <strain evidence="10">DYQJB</strain>
        <tissue evidence="10">Leaf</tissue>
    </source>
</reference>
<dbReference type="GO" id="GO:0006004">
    <property type="term" value="P:fucose metabolic process"/>
    <property type="evidence" value="ECO:0007669"/>
    <property type="project" value="UniProtKB-KW"/>
</dbReference>
<dbReference type="InterPro" id="IPR052272">
    <property type="entry name" value="GT106_glycosyltransferase"/>
</dbReference>
<keyword evidence="4" id="KW-0297">G-protein coupled receptor</keyword>
<dbReference type="InterPro" id="IPR019378">
    <property type="entry name" value="GDP-Fuc_O-FucTrfase"/>
</dbReference>
<proteinExistence type="inferred from homology"/>
<protein>
    <recommendedName>
        <fullName evidence="9">O-fucosyltransferase family protein</fullName>
    </recommendedName>
</protein>
<dbReference type="InterPro" id="IPR022340">
    <property type="entry name" value="GPCR_GCR1_put"/>
</dbReference>